<evidence type="ECO:0000256" key="1">
    <source>
        <dbReference type="SAM" id="MobiDB-lite"/>
    </source>
</evidence>
<name>A0A0D3K809_EMIH1</name>
<sequence>MERSGETRAAAVISAFIGGIDSRKAKALAESNFRGLPFSALCEADFKAARREAETRADGDALSAHSVRVALGSVDAFVRHAWDDDHVAKYRALSRWAASFKQKHGREPLLWLDKACIDQSDIDNSLRVLPVYLSGCHELLIIAGPCYVDRLWCLIETFTFLCMGGDPSRLCVLLPDSREGEGAHSRSPSPSHRLSEPSGEGSKSRGRRRERLAKRFVDLDVGAANCYEADRDRLLGAIESGFDSLDEFNAACSSALLAAARTPSCGTRERGSRAGPLPGRLSRLASHISLSGLEREASSSWSSRRWGRGSSSGSELGNTSRECSGP</sequence>
<evidence type="ECO:0008006" key="4">
    <source>
        <dbReference type="Google" id="ProtNLM"/>
    </source>
</evidence>
<dbReference type="HOGENOM" id="CLU_853753_0_0_1"/>
<feature type="region of interest" description="Disordered" evidence="1">
    <location>
        <begin position="181"/>
        <end position="208"/>
    </location>
</feature>
<keyword evidence="3" id="KW-1185">Reference proteome</keyword>
<protein>
    <recommendedName>
        <fullName evidence="4">Heterokaryon incompatibility domain-containing protein</fullName>
    </recommendedName>
</protein>
<feature type="compositionally biased region" description="Low complexity" evidence="1">
    <location>
        <begin position="298"/>
        <end position="314"/>
    </location>
</feature>
<dbReference type="Proteomes" id="UP000013827">
    <property type="component" value="Unassembled WGS sequence"/>
</dbReference>
<dbReference type="AlphaFoldDB" id="A0A0D3K809"/>
<dbReference type="RefSeq" id="XP_005784323.1">
    <property type="nucleotide sequence ID" value="XM_005784266.1"/>
</dbReference>
<feature type="compositionally biased region" description="Low complexity" evidence="1">
    <location>
        <begin position="185"/>
        <end position="201"/>
    </location>
</feature>
<proteinExistence type="predicted"/>
<reference evidence="3" key="1">
    <citation type="journal article" date="2013" name="Nature">
        <title>Pan genome of the phytoplankton Emiliania underpins its global distribution.</title>
        <authorList>
            <person name="Read B.A."/>
            <person name="Kegel J."/>
            <person name="Klute M.J."/>
            <person name="Kuo A."/>
            <person name="Lefebvre S.C."/>
            <person name="Maumus F."/>
            <person name="Mayer C."/>
            <person name="Miller J."/>
            <person name="Monier A."/>
            <person name="Salamov A."/>
            <person name="Young J."/>
            <person name="Aguilar M."/>
            <person name="Claverie J.M."/>
            <person name="Frickenhaus S."/>
            <person name="Gonzalez K."/>
            <person name="Herman E.K."/>
            <person name="Lin Y.C."/>
            <person name="Napier J."/>
            <person name="Ogata H."/>
            <person name="Sarno A.F."/>
            <person name="Shmutz J."/>
            <person name="Schroeder D."/>
            <person name="de Vargas C."/>
            <person name="Verret F."/>
            <person name="von Dassow P."/>
            <person name="Valentin K."/>
            <person name="Van de Peer Y."/>
            <person name="Wheeler G."/>
            <person name="Dacks J.B."/>
            <person name="Delwiche C.F."/>
            <person name="Dyhrman S.T."/>
            <person name="Glockner G."/>
            <person name="John U."/>
            <person name="Richards T."/>
            <person name="Worden A.Z."/>
            <person name="Zhang X."/>
            <person name="Grigoriev I.V."/>
            <person name="Allen A.E."/>
            <person name="Bidle K."/>
            <person name="Borodovsky M."/>
            <person name="Bowler C."/>
            <person name="Brownlee C."/>
            <person name="Cock J.M."/>
            <person name="Elias M."/>
            <person name="Gladyshev V.N."/>
            <person name="Groth M."/>
            <person name="Guda C."/>
            <person name="Hadaegh A."/>
            <person name="Iglesias-Rodriguez M.D."/>
            <person name="Jenkins J."/>
            <person name="Jones B.M."/>
            <person name="Lawson T."/>
            <person name="Leese F."/>
            <person name="Lindquist E."/>
            <person name="Lobanov A."/>
            <person name="Lomsadze A."/>
            <person name="Malik S.B."/>
            <person name="Marsh M.E."/>
            <person name="Mackinder L."/>
            <person name="Mock T."/>
            <person name="Mueller-Roeber B."/>
            <person name="Pagarete A."/>
            <person name="Parker M."/>
            <person name="Probert I."/>
            <person name="Quesneville H."/>
            <person name="Raines C."/>
            <person name="Rensing S.A."/>
            <person name="Riano-Pachon D.M."/>
            <person name="Richier S."/>
            <person name="Rokitta S."/>
            <person name="Shiraiwa Y."/>
            <person name="Soanes D.M."/>
            <person name="van der Giezen M."/>
            <person name="Wahlund T.M."/>
            <person name="Williams B."/>
            <person name="Wilson W."/>
            <person name="Wolfe G."/>
            <person name="Wurch L.L."/>
        </authorList>
    </citation>
    <scope>NUCLEOTIDE SEQUENCE</scope>
</reference>
<dbReference type="GeneID" id="17277171"/>
<organism evidence="2 3">
    <name type="scientific">Emiliania huxleyi (strain CCMP1516)</name>
    <dbReference type="NCBI Taxonomy" id="280463"/>
    <lineage>
        <taxon>Eukaryota</taxon>
        <taxon>Haptista</taxon>
        <taxon>Haptophyta</taxon>
        <taxon>Prymnesiophyceae</taxon>
        <taxon>Isochrysidales</taxon>
        <taxon>Noelaerhabdaceae</taxon>
        <taxon>Emiliania</taxon>
    </lineage>
</organism>
<reference evidence="2" key="2">
    <citation type="submission" date="2024-10" db="UniProtKB">
        <authorList>
            <consortium name="EnsemblProtists"/>
        </authorList>
    </citation>
    <scope>IDENTIFICATION</scope>
</reference>
<dbReference type="KEGG" id="ehx:EMIHUDRAFT_447122"/>
<evidence type="ECO:0000313" key="3">
    <source>
        <dbReference type="Proteomes" id="UP000013827"/>
    </source>
</evidence>
<feature type="compositionally biased region" description="Polar residues" evidence="1">
    <location>
        <begin position="315"/>
        <end position="326"/>
    </location>
</feature>
<feature type="region of interest" description="Disordered" evidence="1">
    <location>
        <begin position="291"/>
        <end position="326"/>
    </location>
</feature>
<dbReference type="EnsemblProtists" id="EOD31894">
    <property type="protein sequence ID" value="EOD31894"/>
    <property type="gene ID" value="EMIHUDRAFT_447122"/>
</dbReference>
<accession>A0A0D3K809</accession>
<evidence type="ECO:0000313" key="2">
    <source>
        <dbReference type="EnsemblProtists" id="EOD31894"/>
    </source>
</evidence>
<dbReference type="PaxDb" id="2903-EOD31894"/>